<reference evidence="2 3" key="1">
    <citation type="submission" date="2023-05" db="EMBL/GenBank/DDBJ databases">
        <title>A 100% complete, gapless, phased diploid assembly of the Scenedesmus obliquus UTEX 3031 genome.</title>
        <authorList>
            <person name="Biondi T.C."/>
            <person name="Hanschen E.R."/>
            <person name="Kwon T."/>
            <person name="Eng W."/>
            <person name="Kruse C.P.S."/>
            <person name="Koehler S.I."/>
            <person name="Kunde Y."/>
            <person name="Gleasner C.D."/>
            <person name="You Mak K.T."/>
            <person name="Polle J."/>
            <person name="Hovde B.T."/>
            <person name="Starkenburg S.R."/>
        </authorList>
    </citation>
    <scope>NUCLEOTIDE SEQUENCE [LARGE SCALE GENOMIC DNA]</scope>
    <source>
        <strain evidence="2 3">DOE0152z</strain>
    </source>
</reference>
<evidence type="ECO:0000256" key="1">
    <source>
        <dbReference type="SAM" id="SignalP"/>
    </source>
</evidence>
<keyword evidence="3" id="KW-1185">Reference proteome</keyword>
<accession>A0ABY8TZ72</accession>
<keyword evidence="1" id="KW-0732">Signal</keyword>
<sequence>MAGNIHCALAVFVLGALLLASSAAAERSSDEKTPAALQGTPLSHRRALRLIVESTTGYWFWDTKAETKVTLVPASSLHKKKAPAAEKVEEKQLSTAHLKDVELPEHYKHIFAKGDATLVPVAVVVEKEEDSKEVKPAKAGR</sequence>
<proteinExistence type="predicted"/>
<feature type="chain" id="PRO_5045151440" evidence="1">
    <location>
        <begin position="26"/>
        <end position="141"/>
    </location>
</feature>
<name>A0ABY8TZ72_TETOB</name>
<dbReference type="Proteomes" id="UP001244341">
    <property type="component" value="Chromosome 4b"/>
</dbReference>
<protein>
    <submittedName>
        <fullName evidence="2">Uncharacterized protein</fullName>
    </submittedName>
</protein>
<evidence type="ECO:0000313" key="3">
    <source>
        <dbReference type="Proteomes" id="UP001244341"/>
    </source>
</evidence>
<dbReference type="EMBL" id="CP126211">
    <property type="protein sequence ID" value="WIA13577.1"/>
    <property type="molecule type" value="Genomic_DNA"/>
</dbReference>
<organism evidence="2 3">
    <name type="scientific">Tetradesmus obliquus</name>
    <name type="common">Green alga</name>
    <name type="synonym">Acutodesmus obliquus</name>
    <dbReference type="NCBI Taxonomy" id="3088"/>
    <lineage>
        <taxon>Eukaryota</taxon>
        <taxon>Viridiplantae</taxon>
        <taxon>Chlorophyta</taxon>
        <taxon>core chlorophytes</taxon>
        <taxon>Chlorophyceae</taxon>
        <taxon>CS clade</taxon>
        <taxon>Sphaeropleales</taxon>
        <taxon>Scenedesmaceae</taxon>
        <taxon>Tetradesmus</taxon>
    </lineage>
</organism>
<gene>
    <name evidence="2" type="ORF">OEZ85_007144</name>
</gene>
<evidence type="ECO:0000313" key="2">
    <source>
        <dbReference type="EMBL" id="WIA13577.1"/>
    </source>
</evidence>
<feature type="signal peptide" evidence="1">
    <location>
        <begin position="1"/>
        <end position="25"/>
    </location>
</feature>